<dbReference type="SUPFAM" id="SSF49899">
    <property type="entry name" value="Concanavalin A-like lectins/glucanases"/>
    <property type="match status" value="1"/>
</dbReference>
<dbReference type="Gene3D" id="2.60.120.180">
    <property type="match status" value="1"/>
</dbReference>
<dbReference type="InterPro" id="IPR033123">
    <property type="entry name" value="GH11_dom"/>
</dbReference>
<dbReference type="EC" id="3.2.1.8" evidence="4"/>
<evidence type="ECO:0000256" key="7">
    <source>
        <dbReference type="ARBA" id="ARBA00023277"/>
    </source>
</evidence>
<dbReference type="AlphaFoldDB" id="A0A9P8VRN5"/>
<feature type="signal peptide" evidence="11">
    <location>
        <begin position="1"/>
        <end position="19"/>
    </location>
</feature>
<dbReference type="OrthoDB" id="4444234at2759"/>
<dbReference type="PANTHER" id="PTHR46828">
    <property type="entry name" value="ENDO-1,4-BETA-XYLANASE A-RELATED"/>
    <property type="match status" value="1"/>
</dbReference>
<evidence type="ECO:0000256" key="9">
    <source>
        <dbReference type="ARBA" id="ARBA00023326"/>
    </source>
</evidence>
<keyword evidence="14" id="KW-1185">Reference proteome</keyword>
<dbReference type="PROSITE" id="PS51761">
    <property type="entry name" value="GH11_3"/>
    <property type="match status" value="1"/>
</dbReference>
<evidence type="ECO:0000256" key="1">
    <source>
        <dbReference type="ARBA" id="ARBA00000681"/>
    </source>
</evidence>
<evidence type="ECO:0000313" key="14">
    <source>
        <dbReference type="Proteomes" id="UP000777438"/>
    </source>
</evidence>
<dbReference type="GO" id="GO:0031176">
    <property type="term" value="F:endo-1,4-beta-xylanase activity"/>
    <property type="evidence" value="ECO:0007669"/>
    <property type="project" value="UniProtKB-EC"/>
</dbReference>
<comment type="similarity">
    <text evidence="3 10">Belongs to the glycosyl hydrolase 11 (cellulase G) family.</text>
</comment>
<evidence type="ECO:0000256" key="2">
    <source>
        <dbReference type="ARBA" id="ARBA00004851"/>
    </source>
</evidence>
<comment type="caution">
    <text evidence="10">Lacks conserved residue(s) required for the propagation of feature annotation.</text>
</comment>
<protein>
    <recommendedName>
        <fullName evidence="4">endo-1,4-beta-xylanase</fullName>
        <ecNumber evidence="4">3.2.1.8</ecNumber>
    </recommendedName>
</protein>
<evidence type="ECO:0000256" key="4">
    <source>
        <dbReference type="ARBA" id="ARBA00012590"/>
    </source>
</evidence>
<feature type="domain" description="GH11" evidence="12">
    <location>
        <begin position="31"/>
        <end position="210"/>
    </location>
</feature>
<keyword evidence="8 13" id="KW-0326">Glycosidase</keyword>
<comment type="catalytic activity">
    <reaction evidence="1">
        <text>Endohydrolysis of (1-&gt;4)-beta-D-xylosidic linkages in xylans.</text>
        <dbReference type="EC" id="3.2.1.8"/>
    </reaction>
</comment>
<evidence type="ECO:0000256" key="8">
    <source>
        <dbReference type="ARBA" id="ARBA00023295"/>
    </source>
</evidence>
<proteinExistence type="inferred from homology"/>
<sequence>MPSCAQIVSLFLSVAGVLAAPAPAPKRSTVFSSSQDGVDSAGFYYSPYNDNGAAATYTEFNSGQFQLGWNLPSSTEFLGGKGCKIQTPKQVRKSFFYATGDYTLAVYWWTTNPHGTGTPGNGNILGQVYSDGGTFDVYDLYYPNVPEVYGATSFHQYWSVRRSSRATGTATTGNHFQGWKNLGLNPGYTVFQMVTAEGFKGTGYLDFAVSYS</sequence>
<dbReference type="InterPro" id="IPR001137">
    <property type="entry name" value="Glyco_hydro_11"/>
</dbReference>
<feature type="chain" id="PRO_5040279092" description="endo-1,4-beta-xylanase" evidence="11">
    <location>
        <begin position="20"/>
        <end position="212"/>
    </location>
</feature>
<reference evidence="13 14" key="1">
    <citation type="journal article" date="2021" name="Nat. Commun.">
        <title>Genetic determinants of endophytism in the Arabidopsis root mycobiome.</title>
        <authorList>
            <person name="Mesny F."/>
            <person name="Miyauchi S."/>
            <person name="Thiergart T."/>
            <person name="Pickel B."/>
            <person name="Atanasova L."/>
            <person name="Karlsson M."/>
            <person name="Huettel B."/>
            <person name="Barry K.W."/>
            <person name="Haridas S."/>
            <person name="Chen C."/>
            <person name="Bauer D."/>
            <person name="Andreopoulos W."/>
            <person name="Pangilinan J."/>
            <person name="LaButti K."/>
            <person name="Riley R."/>
            <person name="Lipzen A."/>
            <person name="Clum A."/>
            <person name="Drula E."/>
            <person name="Henrissat B."/>
            <person name="Kohler A."/>
            <person name="Grigoriev I.V."/>
            <person name="Martin F.M."/>
            <person name="Hacquard S."/>
        </authorList>
    </citation>
    <scope>NUCLEOTIDE SEQUENCE [LARGE SCALE GENOMIC DNA]</scope>
    <source>
        <strain evidence="13 14">MPI-CAGE-CH-0241</strain>
    </source>
</reference>
<gene>
    <name evidence="13" type="ORF">B0T10DRAFT_533511</name>
</gene>
<keyword evidence="7" id="KW-0119">Carbohydrate metabolism</keyword>
<accession>A0A9P8VRN5</accession>
<keyword evidence="9" id="KW-0624">Polysaccharide degradation</keyword>
<name>A0A9P8VRN5_9HYPO</name>
<dbReference type="GO" id="GO:0045493">
    <property type="term" value="P:xylan catabolic process"/>
    <property type="evidence" value="ECO:0007669"/>
    <property type="project" value="UniProtKB-KW"/>
</dbReference>
<dbReference type="EMBL" id="JAGPYM010000053">
    <property type="protein sequence ID" value="KAH6871561.1"/>
    <property type="molecule type" value="Genomic_DNA"/>
</dbReference>
<evidence type="ECO:0000256" key="5">
    <source>
        <dbReference type="ARBA" id="ARBA00022651"/>
    </source>
</evidence>
<evidence type="ECO:0000259" key="12">
    <source>
        <dbReference type="PROSITE" id="PS51761"/>
    </source>
</evidence>
<dbReference type="InterPro" id="IPR013319">
    <property type="entry name" value="GH11/12"/>
</dbReference>
<evidence type="ECO:0000256" key="3">
    <source>
        <dbReference type="ARBA" id="ARBA00007792"/>
    </source>
</evidence>
<keyword evidence="6 13" id="KW-0378">Hydrolase</keyword>
<dbReference type="InterPro" id="IPR013320">
    <property type="entry name" value="ConA-like_dom_sf"/>
</dbReference>
<organism evidence="13 14">
    <name type="scientific">Thelonectria olida</name>
    <dbReference type="NCBI Taxonomy" id="1576542"/>
    <lineage>
        <taxon>Eukaryota</taxon>
        <taxon>Fungi</taxon>
        <taxon>Dikarya</taxon>
        <taxon>Ascomycota</taxon>
        <taxon>Pezizomycotina</taxon>
        <taxon>Sordariomycetes</taxon>
        <taxon>Hypocreomycetidae</taxon>
        <taxon>Hypocreales</taxon>
        <taxon>Nectriaceae</taxon>
        <taxon>Thelonectria</taxon>
    </lineage>
</organism>
<comment type="pathway">
    <text evidence="2">Glycan degradation; xylan degradation.</text>
</comment>
<keyword evidence="5 13" id="KW-0858">Xylan degradation</keyword>
<dbReference type="PANTHER" id="PTHR46828:SF2">
    <property type="entry name" value="ENDO-1,4-BETA-XYLANASE A-RELATED"/>
    <property type="match status" value="1"/>
</dbReference>
<dbReference type="Pfam" id="PF00457">
    <property type="entry name" value="Glyco_hydro_11"/>
    <property type="match status" value="1"/>
</dbReference>
<evidence type="ECO:0000256" key="6">
    <source>
        <dbReference type="ARBA" id="ARBA00022801"/>
    </source>
</evidence>
<comment type="caution">
    <text evidence="13">The sequence shown here is derived from an EMBL/GenBank/DDBJ whole genome shotgun (WGS) entry which is preliminary data.</text>
</comment>
<evidence type="ECO:0000256" key="11">
    <source>
        <dbReference type="SAM" id="SignalP"/>
    </source>
</evidence>
<keyword evidence="11" id="KW-0732">Signal</keyword>
<dbReference type="Proteomes" id="UP000777438">
    <property type="component" value="Unassembled WGS sequence"/>
</dbReference>
<evidence type="ECO:0000256" key="10">
    <source>
        <dbReference type="PROSITE-ProRule" id="PRU01097"/>
    </source>
</evidence>
<evidence type="ECO:0000313" key="13">
    <source>
        <dbReference type="EMBL" id="KAH6871561.1"/>
    </source>
</evidence>